<reference evidence="3 4" key="1">
    <citation type="submission" date="2023-07" db="EMBL/GenBank/DDBJ databases">
        <title>Genomic Encyclopedia of Type Strains, Phase IV (KMG-IV): sequencing the most valuable type-strain genomes for metagenomic binning, comparative biology and taxonomic classification.</title>
        <authorList>
            <person name="Goeker M."/>
        </authorList>
    </citation>
    <scope>NUCLEOTIDE SEQUENCE [LARGE SCALE GENOMIC DNA]</scope>
    <source>
        <strain evidence="3 4">DSM 23948</strain>
    </source>
</reference>
<dbReference type="SMART" id="SM00635">
    <property type="entry name" value="BID_2"/>
    <property type="match status" value="3"/>
</dbReference>
<accession>A0ABT9V5C0</accession>
<dbReference type="PANTHER" id="PTHR10338:SF108">
    <property type="entry name" value="INTER-ALPHA-TRYPSIN INHIBITOR HEAVY CHAIN H4-LIKE PROTEIN"/>
    <property type="match status" value="1"/>
</dbReference>
<comment type="caution">
    <text evidence="3">The sequence shown here is derived from an EMBL/GenBank/DDBJ whole genome shotgun (WGS) entry which is preliminary data.</text>
</comment>
<dbReference type="Gene3D" id="2.60.40.1080">
    <property type="match status" value="3"/>
</dbReference>
<name>A0ABT9V5C0_9BACL</name>
<dbReference type="SUPFAM" id="SSF49373">
    <property type="entry name" value="Invasin/intimin cell-adhesion fragments"/>
    <property type="match status" value="1"/>
</dbReference>
<keyword evidence="4" id="KW-1185">Reference proteome</keyword>
<evidence type="ECO:0000256" key="1">
    <source>
        <dbReference type="SAM" id="SignalP"/>
    </source>
</evidence>
<dbReference type="Proteomes" id="UP001231362">
    <property type="component" value="Unassembled WGS sequence"/>
</dbReference>
<dbReference type="SMART" id="SM00327">
    <property type="entry name" value="VWA"/>
    <property type="match status" value="2"/>
</dbReference>
<evidence type="ECO:0000313" key="4">
    <source>
        <dbReference type="Proteomes" id="UP001231362"/>
    </source>
</evidence>
<feature type="domain" description="VWFA" evidence="2">
    <location>
        <begin position="441"/>
        <end position="681"/>
    </location>
</feature>
<feature type="chain" id="PRO_5045527673" evidence="1">
    <location>
        <begin position="26"/>
        <end position="1379"/>
    </location>
</feature>
<dbReference type="CDD" id="cd00198">
    <property type="entry name" value="vWFA"/>
    <property type="match status" value="2"/>
</dbReference>
<dbReference type="PROSITE" id="PS50234">
    <property type="entry name" value="VWFA"/>
    <property type="match status" value="2"/>
</dbReference>
<dbReference type="RefSeq" id="WP_307150655.1">
    <property type="nucleotide sequence ID" value="NZ_JAUSTU010000010.1"/>
</dbReference>
<dbReference type="InterPro" id="IPR036465">
    <property type="entry name" value="vWFA_dom_sf"/>
</dbReference>
<feature type="signal peptide" evidence="1">
    <location>
        <begin position="1"/>
        <end position="25"/>
    </location>
</feature>
<keyword evidence="1" id="KW-0732">Signal</keyword>
<dbReference type="InterPro" id="IPR003343">
    <property type="entry name" value="Big_2"/>
</dbReference>
<protein>
    <submittedName>
        <fullName evidence="3">Uncharacterized protein YjdB/Mg-chelatase subunit ChlD</fullName>
    </submittedName>
</protein>
<dbReference type="InterPro" id="IPR008964">
    <property type="entry name" value="Invasin/intimin_cell_adhesion"/>
</dbReference>
<dbReference type="Pfam" id="PF00092">
    <property type="entry name" value="VWA"/>
    <property type="match status" value="2"/>
</dbReference>
<dbReference type="Gene3D" id="3.40.50.410">
    <property type="entry name" value="von Willebrand factor, type A domain"/>
    <property type="match status" value="2"/>
</dbReference>
<dbReference type="EMBL" id="JAUSTU010000010">
    <property type="protein sequence ID" value="MDQ0156134.1"/>
    <property type="molecule type" value="Genomic_DNA"/>
</dbReference>
<sequence length="1379" mass="151738">MRNTKKLFTLFIATLLILSTFTSYPLTTKADTSPSVDFIVTPSSSELTLNADSLAEGTLNININPEGTIAQNDRDPIDVVFVHDTSGSMKDYFSNAKKSVSAKVALTSAIKYFNVNKKAGDNFYLVPFNSNVRKSGSVKVVEGLSNIENVAKYLDKDEYNTDGTNYTQTLEYAKDLLKNSNNKNKYIIFLTDGEPTVLNYGGYEYVLYTNGTAKYRGSTSSKNYKITQDFIHQIALETSDGLAQNNIMLYSIAFAPQDKIDYQLLQKMSGKTGGAAVLATPENLESIFQSISKKIDSYTISGEVTINLSSFSGNVAVNPAANVTVDSKQVAHIPFKFNFPVGKQPDPSSMTVNLPLIFKKADTYTFNNINLQYDGLSTPKTHPPVTIKVNKDMNSVPGAVLNVKPSADEFIKPPDGNAKGNIDITVTPKGMAPKDERLPIDVVFVHDTSGSMKDPFDGVRKDSTAKNALKSGIDYFESNSKTGDRFYFVPFDSEVSNKTRVNSGCFFGLCWGENINIRPLEGLDLIKNSIGDLDIPGVSNGGTNYNAALNEAKKKFVAGSRSNKYVIFLTDGEPTVLNYQNDKYELLTNNTARKNGKSTPFADAKKLIHEQALNVSSSLGENGITMYSIGFAPEGDVDFELLRNMSLNTGGYAIQGKTGNLSTIFNDISKKVSSSTISGNVSIDLKKFNGDVIVDPTSNFKENDKKVQVPFNITFPVGEKPDPALIQHSLPLQFTKAGIYEFADNVKMSYTDNKGNTQQFTHEPFTVEVKDESAPSFLSEVQIKGNQYYSADNLVKIGETDTERNEFIVEYKLIPDTVFTEITRGSIDQIKITQPLFDGISLANNNQISLLKNGEPVQNGASVKLINEGKAVEINLGSNAITYEKGKFSVEDYTISLKLKADWALPYTMMPQAQMSFFDSRFKAQSQTLNISEQRISMNVHLEGRYNLYTGDYIGTITKINKTDGQILADTQLSNDSEIIQKPVKSMKLINDATAIEVTFYDNTRAILYLRTDYTLKNLSLSQDLQSGNETKGRVGFKIKDLVIGNDVVYEYQIKTKDTETNWSSFAPSALIELPSDLEGPIEIRVRTKGGFSLNSTPVVKTLTIIKESIAVEPNPIELKVGQSMNVNIKIVPEDSTERDFQVTIADSSIAIYENGVVKGIKDGETSLEVTTVDIAGNKIKESIKIKVNPILIKSISVTPNPVRIGKLLEFNSFIIDIQPENATNKELKWTSLNPSIVSILNEGVIYGRMTGTAEIEIRTTDGSDISTTVTVNVGSKLTGIDVGDVLVVEKGSTDENVKRHFRYLPADATNIQGEPQFRSRNESILEVESSGEIIPKRIGETGIEITVRDEDNKTFTAELKVKVVEPGAKDKNTSGDKY</sequence>
<dbReference type="PANTHER" id="PTHR10338">
    <property type="entry name" value="INTER-ALPHA-TRYPSIN INHIBITOR HEAVY CHAIN FAMILY MEMBER"/>
    <property type="match status" value="1"/>
</dbReference>
<organism evidence="3 4">
    <name type="scientific">Anoxybacillus andreesenii</name>
    <dbReference type="NCBI Taxonomy" id="1325932"/>
    <lineage>
        <taxon>Bacteria</taxon>
        <taxon>Bacillati</taxon>
        <taxon>Bacillota</taxon>
        <taxon>Bacilli</taxon>
        <taxon>Bacillales</taxon>
        <taxon>Anoxybacillaceae</taxon>
        <taxon>Anoxybacillus</taxon>
    </lineage>
</organism>
<dbReference type="SUPFAM" id="SSF53300">
    <property type="entry name" value="vWA-like"/>
    <property type="match status" value="2"/>
</dbReference>
<evidence type="ECO:0000259" key="2">
    <source>
        <dbReference type="PROSITE" id="PS50234"/>
    </source>
</evidence>
<gene>
    <name evidence="3" type="ORF">J2S07_002452</name>
</gene>
<feature type="domain" description="VWFA" evidence="2">
    <location>
        <begin position="78"/>
        <end position="295"/>
    </location>
</feature>
<evidence type="ECO:0000313" key="3">
    <source>
        <dbReference type="EMBL" id="MDQ0156134.1"/>
    </source>
</evidence>
<proteinExistence type="predicted"/>
<dbReference type="InterPro" id="IPR002035">
    <property type="entry name" value="VWF_A"/>
</dbReference>
<dbReference type="InterPro" id="IPR050934">
    <property type="entry name" value="ITIH"/>
</dbReference>